<dbReference type="SUPFAM" id="SSF52777">
    <property type="entry name" value="CoA-dependent acyltransferases"/>
    <property type="match status" value="2"/>
</dbReference>
<dbReference type="Pfam" id="PF00668">
    <property type="entry name" value="Condensation"/>
    <property type="match status" value="1"/>
</dbReference>
<dbReference type="Gene3D" id="3.30.559.10">
    <property type="entry name" value="Chloramphenicol acetyltransferase-like domain"/>
    <property type="match status" value="1"/>
</dbReference>
<dbReference type="Gene3D" id="3.30.559.30">
    <property type="entry name" value="Nonribosomal peptide synthetase, condensation domain"/>
    <property type="match status" value="1"/>
</dbReference>
<dbReference type="RefSeq" id="WP_150310387.1">
    <property type="nucleotide sequence ID" value="NZ_VMSO01000003.1"/>
</dbReference>
<dbReference type="GO" id="GO:0003824">
    <property type="term" value="F:catalytic activity"/>
    <property type="evidence" value="ECO:0007669"/>
    <property type="project" value="InterPro"/>
</dbReference>
<keyword evidence="3" id="KW-1185">Reference proteome</keyword>
<comment type="caution">
    <text evidence="2">The sequence shown here is derived from an EMBL/GenBank/DDBJ whole genome shotgun (WGS) entry which is preliminary data.</text>
</comment>
<gene>
    <name evidence="2" type="ORF">FNY66_03595</name>
</gene>
<dbReference type="OrthoDB" id="1993047at2"/>
<sequence>MRTRKGHKVYPLTVAQKFHLYYAPHCPNMAVLNIGTSLTIEVELDWDQLKKSINEAYARNEGMRVRFAKDKEGTWYQYVMDPEEKDIEFKDFSNVSLEEAEAEMQKWTTVPFKMFDAPLTRVVMIKMPDGFNGVYFLGNHMIVDAQSLICFLKDIIELYCNAKYEGVPYPKDMASYIEQIERDFAYEAGSKAQIRDAEYFQKEIEKSEPIYNDLHGTAKLESMRDMFKNPELRSAFCVTDDTKSALDIFHLEEEPTKRLMDFCEKYHVSLACLLLMGLRTYYQKMNGFEDVSLTTTIARRATLKEKKSGGTRIHSFPFRTIFPEDMKFIDGVYAIRDKQNEYFRHANYDPTAYFAYRAKTYPQPNPGLGYEPISLTYQPLTLKEKGLDQLGDIRYKTKWYPNGICPQGMYLTVMHRPEDNGLDFNFEHQIKAVSREELEYLYYYLCKIMFKGAENPDLTIGEIIKLV</sequence>
<evidence type="ECO:0000313" key="2">
    <source>
        <dbReference type="EMBL" id="KAA8502380.1"/>
    </source>
</evidence>
<dbReference type="EMBL" id="VMSO01000003">
    <property type="protein sequence ID" value="KAA8502380.1"/>
    <property type="molecule type" value="Genomic_DNA"/>
</dbReference>
<dbReference type="PANTHER" id="PTHR45527">
    <property type="entry name" value="NONRIBOSOMAL PEPTIDE SYNTHETASE"/>
    <property type="match status" value="1"/>
</dbReference>
<dbReference type="InterPro" id="IPR023213">
    <property type="entry name" value="CAT-like_dom_sf"/>
</dbReference>
<evidence type="ECO:0000313" key="3">
    <source>
        <dbReference type="Proteomes" id="UP000322025"/>
    </source>
</evidence>
<dbReference type="PANTHER" id="PTHR45527:SF1">
    <property type="entry name" value="FATTY ACID SYNTHASE"/>
    <property type="match status" value="1"/>
</dbReference>
<dbReference type="GO" id="GO:0005737">
    <property type="term" value="C:cytoplasm"/>
    <property type="evidence" value="ECO:0007669"/>
    <property type="project" value="TreeGrafter"/>
</dbReference>
<dbReference type="Proteomes" id="UP000322025">
    <property type="component" value="Unassembled WGS sequence"/>
</dbReference>
<proteinExistence type="predicted"/>
<dbReference type="GO" id="GO:0008610">
    <property type="term" value="P:lipid biosynthetic process"/>
    <property type="evidence" value="ECO:0007669"/>
    <property type="project" value="UniProtKB-ARBA"/>
</dbReference>
<organism evidence="2 3">
    <name type="scientific">Mediterraneibacter catenae</name>
    <dbReference type="NCBI Taxonomy" id="2594882"/>
    <lineage>
        <taxon>Bacteria</taxon>
        <taxon>Bacillati</taxon>
        <taxon>Bacillota</taxon>
        <taxon>Clostridia</taxon>
        <taxon>Lachnospirales</taxon>
        <taxon>Lachnospiraceae</taxon>
        <taxon>Mediterraneibacter</taxon>
    </lineage>
</organism>
<reference evidence="2" key="1">
    <citation type="submission" date="2019-07" db="EMBL/GenBank/DDBJ databases">
        <authorList>
            <person name="Wongkuna S."/>
            <person name="Scaria J."/>
        </authorList>
    </citation>
    <scope>NUCLEOTIDE SEQUENCE [LARGE SCALE GENOMIC DNA]</scope>
    <source>
        <strain evidence="2">SW178</strain>
    </source>
</reference>
<name>A0A5M9HZP7_9FIRM</name>
<dbReference type="GO" id="GO:0031177">
    <property type="term" value="F:phosphopantetheine binding"/>
    <property type="evidence" value="ECO:0007669"/>
    <property type="project" value="TreeGrafter"/>
</dbReference>
<evidence type="ECO:0000259" key="1">
    <source>
        <dbReference type="Pfam" id="PF00668"/>
    </source>
</evidence>
<accession>A0A5M9HZP7</accession>
<feature type="domain" description="Condensation" evidence="1">
    <location>
        <begin position="8"/>
        <end position="462"/>
    </location>
</feature>
<protein>
    <submittedName>
        <fullName evidence="2">Non-ribosomal peptide synthetase</fullName>
    </submittedName>
</protein>
<dbReference type="InterPro" id="IPR001242">
    <property type="entry name" value="Condensation_dom"/>
</dbReference>
<dbReference type="AlphaFoldDB" id="A0A5M9HZP7"/>
<dbReference type="GO" id="GO:0043041">
    <property type="term" value="P:amino acid activation for nonribosomal peptide biosynthetic process"/>
    <property type="evidence" value="ECO:0007669"/>
    <property type="project" value="TreeGrafter"/>
</dbReference>
<dbReference type="GO" id="GO:0044550">
    <property type="term" value="P:secondary metabolite biosynthetic process"/>
    <property type="evidence" value="ECO:0007669"/>
    <property type="project" value="TreeGrafter"/>
</dbReference>